<organism evidence="5 6">
    <name type="scientific">Qipengyuania pacifica</name>
    <dbReference type="NCBI Taxonomy" id="2860199"/>
    <lineage>
        <taxon>Bacteria</taxon>
        <taxon>Pseudomonadati</taxon>
        <taxon>Pseudomonadota</taxon>
        <taxon>Alphaproteobacteria</taxon>
        <taxon>Sphingomonadales</taxon>
        <taxon>Erythrobacteraceae</taxon>
        <taxon>Qipengyuania</taxon>
    </lineage>
</organism>
<dbReference type="InterPro" id="IPR035068">
    <property type="entry name" value="TldD/PmbA_N"/>
</dbReference>
<comment type="similarity">
    <text evidence="1">Belongs to the peptidase U62 family.</text>
</comment>
<dbReference type="Gene3D" id="3.30.2290.10">
    <property type="entry name" value="PmbA/TldD superfamily"/>
    <property type="match status" value="1"/>
</dbReference>
<name>A0ABS7JBZ5_9SPHN</name>
<dbReference type="InterPro" id="IPR045570">
    <property type="entry name" value="Metalloprtase-TldD/E_cen_dom"/>
</dbReference>
<reference evidence="5 6" key="1">
    <citation type="submission" date="2021-08" db="EMBL/GenBank/DDBJ databases">
        <title>Comparative Genomics Analysis of the Genus Qipengyuania Reveals Extensive Genetic Diversity and Metabolic Versatility, Including the Description of Fifteen Novel Species.</title>
        <authorList>
            <person name="Liu Y."/>
        </authorList>
    </citation>
    <scope>NUCLEOTIDE SEQUENCE [LARGE SCALE GENOMIC DNA]</scope>
    <source>
        <strain evidence="5 6">GH25</strain>
    </source>
</reference>
<dbReference type="InterPro" id="IPR045569">
    <property type="entry name" value="Metalloprtase-TldD/E_C"/>
</dbReference>
<feature type="domain" description="Metalloprotease TldD/E central" evidence="4">
    <location>
        <begin position="122"/>
        <end position="223"/>
    </location>
</feature>
<dbReference type="Proteomes" id="UP000776651">
    <property type="component" value="Unassembled WGS sequence"/>
</dbReference>
<evidence type="ECO:0000313" key="5">
    <source>
        <dbReference type="EMBL" id="MBX7487544.1"/>
    </source>
</evidence>
<sequence length="448" mass="46492">MIGPDTALARCQDLIQLARKMGADEADAVARASASESVGVRLGALEEVERSESEEIGLRVFVGRRSASISTSDFAPEGLKLLAERAVEMARLAPEDPYGGLAPADALFSGDGVDLDLHDGVDPSPEELREAALAAEDAARGVAGVTNSNGGSASASRSVFALAATNGFARGYSGGSHTFSASVVAGEGADKQTDYAYRTQRHRSDLPDPAGIGQEAGERAVRKVRPVSIPSGKMPVVFDPRVGGGIIGHLLGAMSAPSIARKASFLIGREDEQLFDSAIRIAEDPQRLRGLRSRNYDGEGVASVPRDLVSNGRIFGWLTNVASAAQLDLSLTGHASRGGGGSPGVAAGNIYLAAGEASVAELIADIEDGLFVTDLFGQGVNLVTGDYSRGASGLRIRHGELAEPVAEITIAGTLPEMFRALVPASDLELVRGLDVPTFRIDGMFVAGQ</sequence>
<dbReference type="Pfam" id="PF19289">
    <property type="entry name" value="PmbA_TldD_3rd"/>
    <property type="match status" value="1"/>
</dbReference>
<protein>
    <submittedName>
        <fullName evidence="5">TldD/PmbA family protein</fullName>
    </submittedName>
</protein>
<comment type="caution">
    <text evidence="5">The sequence shown here is derived from an EMBL/GenBank/DDBJ whole genome shotgun (WGS) entry which is preliminary data.</text>
</comment>
<keyword evidence="6" id="KW-1185">Reference proteome</keyword>
<dbReference type="EMBL" id="JAIGNQ010000001">
    <property type="protein sequence ID" value="MBX7487544.1"/>
    <property type="molecule type" value="Genomic_DNA"/>
</dbReference>
<accession>A0ABS7JBZ5</accession>
<gene>
    <name evidence="5" type="ORF">K3177_03360</name>
</gene>
<evidence type="ECO:0000259" key="3">
    <source>
        <dbReference type="Pfam" id="PF19289"/>
    </source>
</evidence>
<dbReference type="SUPFAM" id="SSF111283">
    <property type="entry name" value="Putative modulator of DNA gyrase, PmbA/TldD"/>
    <property type="match status" value="1"/>
</dbReference>
<evidence type="ECO:0000259" key="4">
    <source>
        <dbReference type="Pfam" id="PF19290"/>
    </source>
</evidence>
<dbReference type="PANTHER" id="PTHR43421:SF1">
    <property type="entry name" value="METALLOPROTEASE PMBA"/>
    <property type="match status" value="1"/>
</dbReference>
<evidence type="ECO:0000256" key="1">
    <source>
        <dbReference type="ARBA" id="ARBA00005836"/>
    </source>
</evidence>
<dbReference type="InterPro" id="IPR036059">
    <property type="entry name" value="TldD/PmbA_sf"/>
</dbReference>
<proteinExistence type="inferred from homology"/>
<dbReference type="Pfam" id="PF01523">
    <property type="entry name" value="PmbA_TldD_1st"/>
    <property type="match status" value="1"/>
</dbReference>
<feature type="domain" description="Metalloprotease TldD/E N-terminal" evidence="2">
    <location>
        <begin position="26"/>
        <end position="90"/>
    </location>
</feature>
<dbReference type="InterPro" id="IPR002510">
    <property type="entry name" value="Metalloprtase-TldD/E_N"/>
</dbReference>
<evidence type="ECO:0000313" key="6">
    <source>
        <dbReference type="Proteomes" id="UP000776651"/>
    </source>
</evidence>
<feature type="domain" description="Metalloprotease TldD/E C-terminal" evidence="3">
    <location>
        <begin position="231"/>
        <end position="447"/>
    </location>
</feature>
<dbReference type="RefSeq" id="WP_221597019.1">
    <property type="nucleotide sequence ID" value="NZ_JAIGNQ010000001.1"/>
</dbReference>
<dbReference type="InterPro" id="IPR047657">
    <property type="entry name" value="PmbA"/>
</dbReference>
<dbReference type="Pfam" id="PF19290">
    <property type="entry name" value="PmbA_TldD_2nd"/>
    <property type="match status" value="1"/>
</dbReference>
<dbReference type="PANTHER" id="PTHR43421">
    <property type="entry name" value="METALLOPROTEASE PMBA"/>
    <property type="match status" value="1"/>
</dbReference>
<evidence type="ECO:0000259" key="2">
    <source>
        <dbReference type="Pfam" id="PF01523"/>
    </source>
</evidence>